<name>Q77FJ7_WSSV</name>
<reference evidence="2 3" key="6">
    <citation type="journal article" date="2002" name="Virology">
        <title>Transcriptional analysis of the DNA polymerase gene of shrimp white spot syndrome virus.</title>
        <authorList>
            <person name="Chen L.L."/>
            <person name="Wang H.C."/>
            <person name="Huang C.J."/>
            <person name="Peng S.E."/>
            <person name="Chen Y.G."/>
            <person name="Lin S.J."/>
            <person name="Chen W.Y."/>
            <person name="Dai C.F."/>
            <person name="Yu H.T."/>
            <person name="Wang C.H."/>
            <person name="Lo C.F."/>
            <person name="Kou G.H."/>
        </authorList>
    </citation>
    <scope>NUCLEOTIDE SEQUENCE [LARGE SCALE GENOMIC DNA]</scope>
    <source>
        <strain evidence="2">Taiwan</strain>
    </source>
</reference>
<dbReference type="Proteomes" id="UP000281246">
    <property type="component" value="Segment"/>
</dbReference>
<keyword evidence="1" id="KW-0812">Transmembrane</keyword>
<feature type="transmembrane region" description="Helical" evidence="1">
    <location>
        <begin position="47"/>
        <end position="71"/>
    </location>
</feature>
<sequence>MVCQYNKSTDHALDLGSVLVISVEIAISYSLFPITGKDDKMKTCDEICVFSISYIKFGQITYFLASTLIFMQDFLE</sequence>
<reference evidence="2 3" key="5">
    <citation type="journal article" date="2002" name="Virology">
        <title>Chimeric polypeptide of thymidine kinase and thymidylate kinase of shrimp white spot syndrome virus: thymidine kinase activity of the recombinant protein expressed in a baculovirus/insect cell system.</title>
        <authorList>
            <person name="Tzeng H.F."/>
            <person name="Chang Z.F."/>
            <person name="Peng S.E."/>
            <person name="Wang C.H."/>
            <person name="Lin J.Y."/>
            <person name="Kou G.H."/>
            <person name="Lo C.F."/>
        </authorList>
    </citation>
    <scope>NUCLEOTIDE SEQUENCE [LARGE SCALE GENOMIC DNA]</scope>
    <source>
        <strain evidence="2">Taiwan</strain>
    </source>
</reference>
<reference evidence="2 3" key="9">
    <citation type="journal article" date="2005" name="J. Virol.">
        <title>The unique stacked rings in the nucleocapsid of the white spot syndrome virus virion are formed by the major structural protein VP664, the largest viral structural protein ever found.</title>
        <authorList>
            <person name="Leu J.H."/>
            <person name="Tsai J.M."/>
            <person name="Wang H.C."/>
            <person name="Wang A.H."/>
            <person name="Wang C.H."/>
            <person name="Kou G.H."/>
            <person name="Lo C.F."/>
        </authorList>
    </citation>
    <scope>NUCLEOTIDE SEQUENCE [LARGE SCALE GENOMIC DNA]</scope>
    <source>
        <strain evidence="2">Taiwan</strain>
    </source>
</reference>
<evidence type="ECO:0000313" key="2">
    <source>
        <dbReference type="EMBL" id="AAL88904.1"/>
    </source>
</evidence>
<proteinExistence type="predicted"/>
<reference evidence="2 3" key="4">
    <citation type="journal article" date="2002" name="Virology">
        <title>Identification of a nucleocapsid protein (VP35) gene of shrimp white spot syndrome virus and characterization of the motif important for targeting VP35 to the nuclei of transfected insect cells.</title>
        <authorList>
            <person name="Chen L.L."/>
            <person name="Leu J.H."/>
            <person name="Huang C.J."/>
            <person name="Chou C.M."/>
            <person name="Chen S.M."/>
            <person name="Wang C.H."/>
            <person name="Lo C.F."/>
            <person name="Kou G.H."/>
        </authorList>
    </citation>
    <scope>NUCLEOTIDE SEQUENCE [LARGE SCALE GENOMIC DNA]</scope>
    <source>
        <strain evidence="2">Taiwan</strain>
    </source>
</reference>
<reference evidence="3" key="3">
    <citation type="journal article" date="2001" name="Virology">
        <title>Cloning, characterization, and phylogenetic analysis of a shrimp white spot syndrome virus gene that encodes a protein kinase.</title>
        <authorList>
            <person name="Liu W.J."/>
            <person name="Yu H.T."/>
            <person name="Peng S.E."/>
            <person name="Chang Y.S."/>
            <person name="Pien H.W."/>
            <person name="Lin C.J."/>
            <person name="Huang C.J."/>
            <person name="Tsai M.F."/>
            <person name="Huang C.J."/>
            <person name="Wang C.H."/>
            <person name="Lin J.Y."/>
            <person name="Lo C.F."/>
            <person name="Kou G.H."/>
        </authorList>
    </citation>
    <scope>NUCLEOTIDE SEQUENCE [LARGE SCALE GENOMIC DNA]</scope>
</reference>
<keyword evidence="1" id="KW-0472">Membrane</keyword>
<keyword evidence="1" id="KW-1133">Transmembrane helix</keyword>
<feature type="transmembrane region" description="Helical" evidence="1">
    <location>
        <begin position="15"/>
        <end position="35"/>
    </location>
</feature>
<reference evidence="2 3" key="2">
    <citation type="journal article" date="2000" name="Virology">
        <title>Identification and characterization of a shrimp white spot syndrome virus (WSSV) gene that encodes a novel chimeric polypeptide of cellular-type thymidine kinase and thymidylate kinase.</title>
        <authorList>
            <person name="Tsai M.F."/>
            <person name="Yu H.T."/>
            <person name="Tzeng H.F."/>
            <person name="Leu J.H."/>
            <person name="Chou C.M."/>
            <person name="Huang C.J."/>
            <person name="Wang C.H."/>
            <person name="Lin J.Y."/>
            <person name="Kou G.H."/>
            <person name="Lo C.F."/>
        </authorList>
    </citation>
    <scope>NUCLEOTIDE SEQUENCE [LARGE SCALE GENOMIC DNA]</scope>
    <source>
        <strain evidence="2">Taiwan</strain>
    </source>
</reference>
<reference evidence="2 3" key="8">
    <citation type="journal article" date="2004" name="J. Virol.">
        <title>Genomic and proteomic analysis of thirty-nine structural proteins of shrimp white spot syndrome virus.</title>
        <authorList>
            <person name="Tsai J.M."/>
            <person name="Wang H.C."/>
            <person name="Leu J.H."/>
            <person name="Hsiao H.H."/>
            <person name="Wang A.H."/>
            <person name="Kou G.H."/>
            <person name="Lo C.F."/>
        </authorList>
    </citation>
    <scope>NUCLEOTIDE SEQUENCE [LARGE SCALE GENOMIC DNA]</scope>
    <source>
        <strain evidence="2">Taiwan</strain>
    </source>
</reference>
<dbReference type="EMBL" id="AF440570">
    <property type="protein sequence ID" value="AAL88904.1"/>
    <property type="molecule type" value="Genomic_DNA"/>
</dbReference>
<reference evidence="3" key="1">
    <citation type="journal article" date="2000" name="Virology">
        <title>Transcriptional analysis of the ribonucleotide reductase genes of shrimp white spot syndrome virus.</title>
        <authorList>
            <person name="Tsai M.F."/>
            <person name="Lo C.F."/>
            <person name="van Hulten M.C."/>
            <person name="Tzeng H.F."/>
            <person name="Chou C.M."/>
            <person name="Huang C.J."/>
            <person name="Wang C.H."/>
            <person name="Lin J.Y."/>
            <person name="Vlak J.M."/>
            <person name="Kou G.H."/>
        </authorList>
    </citation>
    <scope>NUCLEOTIDE SEQUENCE [LARGE SCALE GENOMIC DNA]</scope>
</reference>
<evidence type="ECO:0000256" key="1">
    <source>
        <dbReference type="SAM" id="Phobius"/>
    </source>
</evidence>
<reference evidence="2 3" key="7">
    <citation type="journal article" date="2002" name="Virology">
        <title>Ribonucleotide reductase of shrimp white spot syndrome virus (WSSV): expression and enzymatic activity in a baculovirus/insect cell system and WSSV-infected shrimp.</title>
        <authorList>
            <person name="Lin S.T."/>
            <person name="Chang Y.S."/>
            <person name="Wang H.C."/>
            <person name="Tzeng H.F."/>
            <person name="Chang Z.F."/>
            <person name="Lin J.Y."/>
            <person name="Wang C.H."/>
            <person name="Lo C.F."/>
            <person name="Kou G.H."/>
        </authorList>
    </citation>
    <scope>NUCLEOTIDE SEQUENCE [LARGE SCALE GENOMIC DNA]</scope>
    <source>
        <strain evidence="2">Taiwan</strain>
    </source>
</reference>
<accession>Q77FJ7</accession>
<protein>
    <submittedName>
        <fullName evidence="2">WSSV036</fullName>
    </submittedName>
</protein>
<evidence type="ECO:0000313" key="3">
    <source>
        <dbReference type="Proteomes" id="UP000281246"/>
    </source>
</evidence>
<organism evidence="2 3">
    <name type="scientific">White spot syndrome virus</name>
    <name type="common">WSSV</name>
    <name type="synonym">White spot bacilliform virus</name>
    <dbReference type="NCBI Taxonomy" id="92652"/>
    <lineage>
        <taxon>Viruses</taxon>
        <taxon>Viruses incertae sedis</taxon>
        <taxon>Naldaviricetes</taxon>
        <taxon>Nimaviridae</taxon>
        <taxon>Whispovirus</taxon>
        <taxon>White spot syndrome virus</taxon>
    </lineage>
</organism>
<organismHost>
    <name type="scientific">Crustacea</name>
    <name type="common">crustaceans</name>
    <dbReference type="NCBI Taxonomy" id="6657"/>
</organismHost>